<dbReference type="EC" id="7.-.-.-" evidence="8"/>
<dbReference type="GO" id="GO:0016887">
    <property type="term" value="F:ATP hydrolysis activity"/>
    <property type="evidence" value="ECO:0007669"/>
    <property type="project" value="InterPro"/>
</dbReference>
<dbReference type="FunFam" id="3.40.50.300:FF:000224">
    <property type="entry name" value="Energy-coupling factor transporter ATP-binding protein EcfA"/>
    <property type="match status" value="1"/>
</dbReference>
<dbReference type="PANTHER" id="PTHR43553">
    <property type="entry name" value="HEAVY METAL TRANSPORTER"/>
    <property type="match status" value="1"/>
</dbReference>
<dbReference type="STRING" id="908337.HMPREF9257_0106"/>
<name>E4KMP3_9LACT</name>
<dbReference type="Proteomes" id="UP000005990">
    <property type="component" value="Unassembled WGS sequence"/>
</dbReference>
<evidence type="ECO:0000256" key="3">
    <source>
        <dbReference type="ARBA" id="ARBA00022475"/>
    </source>
</evidence>
<evidence type="ECO:0000256" key="7">
    <source>
        <dbReference type="ARBA" id="ARBA00023136"/>
    </source>
</evidence>
<feature type="domain" description="ABC transporter" evidence="9">
    <location>
        <begin position="5"/>
        <end position="248"/>
    </location>
</feature>
<dbReference type="OrthoDB" id="9784332at2"/>
<dbReference type="InterPro" id="IPR050095">
    <property type="entry name" value="ECF_ABC_transporter_ATP-bd"/>
</dbReference>
<dbReference type="GO" id="GO:0005524">
    <property type="term" value="F:ATP binding"/>
    <property type="evidence" value="ECO:0007669"/>
    <property type="project" value="UniProtKB-UniRule"/>
</dbReference>
<sequence>MDQPIIFKQVGHTYSAGTPFEFRAMHDVNVTIPVGRVTAIIGHTGSGKSTLIQHLNMLLRPTEGTIELDNFTVTKDSEHGSLKPLRKKVGVVFQFPESQLFEETVLKDVMFGPLNFKVSEEEAERIAREKLALVGLPEYLYERSPFDLSGGQMRRVAIAGVLALEPEVLVLDEPTAGLDPLGHKNMMEMFMNLHRQDGITLVMVTHQMDDVADYADYVVVMEGGTVVKKGSPQEIFADSQWLEAKQLDLPRATGFLEDIVKANPTLDRSITTVLSVADLADQLVAMKAAQVQGGHHAR</sequence>
<keyword evidence="11" id="KW-1185">Reference proteome</keyword>
<dbReference type="AlphaFoldDB" id="E4KMP3"/>
<dbReference type="EMBL" id="AENN01000006">
    <property type="protein sequence ID" value="EFR31698.1"/>
    <property type="molecule type" value="Genomic_DNA"/>
</dbReference>
<accession>E4KMP3</accession>
<proteinExistence type="inferred from homology"/>
<keyword evidence="4 8" id="KW-0547">Nucleotide-binding</keyword>
<dbReference type="InterPro" id="IPR003439">
    <property type="entry name" value="ABC_transporter-like_ATP-bd"/>
</dbReference>
<evidence type="ECO:0000313" key="11">
    <source>
        <dbReference type="Proteomes" id="UP000005990"/>
    </source>
</evidence>
<dbReference type="GO" id="GO:0043190">
    <property type="term" value="C:ATP-binding cassette (ABC) transporter complex"/>
    <property type="evidence" value="ECO:0007669"/>
    <property type="project" value="TreeGrafter"/>
</dbReference>
<dbReference type="RefSeq" id="WP_006417830.1">
    <property type="nucleotide sequence ID" value="NZ_AENN01000006.1"/>
</dbReference>
<dbReference type="InterPro" id="IPR003593">
    <property type="entry name" value="AAA+_ATPase"/>
</dbReference>
<dbReference type="PANTHER" id="PTHR43553:SF27">
    <property type="entry name" value="ENERGY-COUPLING FACTOR TRANSPORTER ATP-BINDING PROTEIN ECFA2"/>
    <property type="match status" value="1"/>
</dbReference>
<dbReference type="PROSITE" id="PS50893">
    <property type="entry name" value="ABC_TRANSPORTER_2"/>
    <property type="match status" value="1"/>
</dbReference>
<dbReference type="InterPro" id="IPR017871">
    <property type="entry name" value="ABC_transporter-like_CS"/>
</dbReference>
<dbReference type="SUPFAM" id="SSF52540">
    <property type="entry name" value="P-loop containing nucleoside triphosphate hydrolases"/>
    <property type="match status" value="1"/>
</dbReference>
<dbReference type="InterPro" id="IPR027417">
    <property type="entry name" value="P-loop_NTPase"/>
</dbReference>
<comment type="subunit">
    <text evidence="8">Forms a stable energy-coupling factor (ECF) transporter complex composed of 2 membrane-embedded substrate-binding proteins (S component), 2 ATP-binding proteins (A component) and 2 transmembrane proteins (T component).</text>
</comment>
<gene>
    <name evidence="10" type="ORF">HMPREF9257_0106</name>
</gene>
<comment type="similarity">
    <text evidence="8">Belongs to the ABC transporter superfamily. Energy-coupling factor EcfA family.</text>
</comment>
<keyword evidence="7 8" id="KW-0472">Membrane</keyword>
<dbReference type="NCBIfam" id="TIGR04521">
    <property type="entry name" value="ECF_ATPase_2"/>
    <property type="match status" value="1"/>
</dbReference>
<keyword evidence="6" id="KW-1278">Translocase</keyword>
<dbReference type="InterPro" id="IPR030946">
    <property type="entry name" value="EcfA2"/>
</dbReference>
<evidence type="ECO:0000256" key="6">
    <source>
        <dbReference type="ARBA" id="ARBA00022967"/>
    </source>
</evidence>
<evidence type="ECO:0000256" key="5">
    <source>
        <dbReference type="ARBA" id="ARBA00022840"/>
    </source>
</evidence>
<evidence type="ECO:0000256" key="2">
    <source>
        <dbReference type="ARBA" id="ARBA00022448"/>
    </source>
</evidence>
<dbReference type="PROSITE" id="PS00211">
    <property type="entry name" value="ABC_TRANSPORTER_1"/>
    <property type="match status" value="1"/>
</dbReference>
<evidence type="ECO:0000256" key="4">
    <source>
        <dbReference type="ARBA" id="ARBA00022741"/>
    </source>
</evidence>
<comment type="caution">
    <text evidence="10">The sequence shown here is derived from an EMBL/GenBank/DDBJ whole genome shotgun (WGS) entry which is preliminary data.</text>
</comment>
<evidence type="ECO:0000256" key="1">
    <source>
        <dbReference type="ARBA" id="ARBA00004202"/>
    </source>
</evidence>
<dbReference type="GO" id="GO:0042626">
    <property type="term" value="F:ATPase-coupled transmembrane transporter activity"/>
    <property type="evidence" value="ECO:0007669"/>
    <property type="project" value="TreeGrafter"/>
</dbReference>
<dbReference type="Pfam" id="PF00005">
    <property type="entry name" value="ABC_tran"/>
    <property type="match status" value="1"/>
</dbReference>
<dbReference type="eggNOG" id="COG1122">
    <property type="taxonomic scope" value="Bacteria"/>
</dbReference>
<reference evidence="10 11" key="1">
    <citation type="submission" date="2010-10" db="EMBL/GenBank/DDBJ databases">
        <authorList>
            <person name="Durkin A.S."/>
            <person name="Madupu R."/>
            <person name="Torralba M."/>
            <person name="Gillis M."/>
            <person name="Methe B."/>
            <person name="Sutton G."/>
            <person name="Nelson K.E."/>
        </authorList>
    </citation>
    <scope>NUCLEOTIDE SEQUENCE [LARGE SCALE GENOMIC DNA]</scope>
    <source>
        <strain evidence="10 11">ACS-139-V-Col8</strain>
    </source>
</reference>
<evidence type="ECO:0000259" key="9">
    <source>
        <dbReference type="PROSITE" id="PS50893"/>
    </source>
</evidence>
<keyword evidence="2 8" id="KW-0813">Transport</keyword>
<keyword evidence="3 8" id="KW-1003">Cell membrane</keyword>
<protein>
    <recommendedName>
        <fullName evidence="8">Energy-coupling factor transporter ATP-binding protein EcfA2</fullName>
        <ecNumber evidence="8">7.-.-.-</ecNumber>
    </recommendedName>
</protein>
<keyword evidence="5 8" id="KW-0067">ATP-binding</keyword>
<dbReference type="NCBIfam" id="NF010155">
    <property type="entry name" value="PRK13634.1"/>
    <property type="match status" value="1"/>
</dbReference>
<dbReference type="SMART" id="SM00382">
    <property type="entry name" value="AAA"/>
    <property type="match status" value="1"/>
</dbReference>
<dbReference type="Gene3D" id="3.40.50.300">
    <property type="entry name" value="P-loop containing nucleotide triphosphate hydrolases"/>
    <property type="match status" value="1"/>
</dbReference>
<evidence type="ECO:0000313" key="10">
    <source>
        <dbReference type="EMBL" id="EFR31698.1"/>
    </source>
</evidence>
<comment type="function">
    <text evidence="8">ATP-binding (A) component of a common energy-coupling factor (ECF) ABC-transporter complex.</text>
</comment>
<evidence type="ECO:0000256" key="8">
    <source>
        <dbReference type="RuleBase" id="RU365104"/>
    </source>
</evidence>
<organism evidence="10 11">
    <name type="scientific">Eremococcus coleocola ACS-139-V-Col8</name>
    <dbReference type="NCBI Taxonomy" id="908337"/>
    <lineage>
        <taxon>Bacteria</taxon>
        <taxon>Bacillati</taxon>
        <taxon>Bacillota</taxon>
        <taxon>Bacilli</taxon>
        <taxon>Lactobacillales</taxon>
        <taxon>Aerococcaceae</taxon>
        <taxon>Eremococcus</taxon>
    </lineage>
</organism>
<dbReference type="CDD" id="cd03225">
    <property type="entry name" value="ABC_cobalt_CbiO_domain1"/>
    <property type="match status" value="1"/>
</dbReference>
<dbReference type="InterPro" id="IPR015856">
    <property type="entry name" value="ABC_transpr_CbiO/EcfA_su"/>
</dbReference>
<comment type="subcellular location">
    <subcellularLocation>
        <location evidence="1 8">Cell membrane</location>
        <topology evidence="1 8">Peripheral membrane protein</topology>
    </subcellularLocation>
</comment>